<reference evidence="2 3" key="1">
    <citation type="submission" date="2023-07" db="EMBL/GenBank/DDBJ databases">
        <title>Sequencing the genomes of 1000 actinobacteria strains.</title>
        <authorList>
            <person name="Klenk H.-P."/>
        </authorList>
    </citation>
    <scope>NUCLEOTIDE SEQUENCE [LARGE SCALE GENOMIC DNA]</scope>
    <source>
        <strain evidence="2 3">DSM 40229</strain>
    </source>
</reference>
<dbReference type="Proteomes" id="UP001231675">
    <property type="component" value="Unassembled WGS sequence"/>
</dbReference>
<name>A0ABT9LGG2_STRGD</name>
<organism evidence="2 3">
    <name type="scientific">Streptomyces griseoviridis</name>
    <dbReference type="NCBI Taxonomy" id="45398"/>
    <lineage>
        <taxon>Bacteria</taxon>
        <taxon>Bacillati</taxon>
        <taxon>Actinomycetota</taxon>
        <taxon>Actinomycetes</taxon>
        <taxon>Kitasatosporales</taxon>
        <taxon>Streptomycetaceae</taxon>
        <taxon>Streptomyces</taxon>
    </lineage>
</organism>
<evidence type="ECO:0000256" key="1">
    <source>
        <dbReference type="SAM" id="MobiDB-lite"/>
    </source>
</evidence>
<protein>
    <submittedName>
        <fullName evidence="2">Uncharacterized protein</fullName>
    </submittedName>
</protein>
<comment type="caution">
    <text evidence="2">The sequence shown here is derived from an EMBL/GenBank/DDBJ whole genome shotgun (WGS) entry which is preliminary data.</text>
</comment>
<evidence type="ECO:0000313" key="2">
    <source>
        <dbReference type="EMBL" id="MDP9682796.1"/>
    </source>
</evidence>
<gene>
    <name evidence="2" type="ORF">J2S47_003298</name>
</gene>
<sequence>MLWTAARQPHPGVVRSGRPSPPTAWPWPPSPPPSSPACARGPWPVTQDP</sequence>
<proteinExistence type="predicted"/>
<accession>A0ABT9LGG2</accession>
<evidence type="ECO:0000313" key="3">
    <source>
        <dbReference type="Proteomes" id="UP001231675"/>
    </source>
</evidence>
<dbReference type="EMBL" id="JAURUD010000001">
    <property type="protein sequence ID" value="MDP9682796.1"/>
    <property type="molecule type" value="Genomic_DNA"/>
</dbReference>
<keyword evidence="3" id="KW-1185">Reference proteome</keyword>
<feature type="compositionally biased region" description="Pro residues" evidence="1">
    <location>
        <begin position="19"/>
        <end position="35"/>
    </location>
</feature>
<feature type="region of interest" description="Disordered" evidence="1">
    <location>
        <begin position="1"/>
        <end position="49"/>
    </location>
</feature>